<name>A0AAU8LRR2_9BACT</name>
<keyword evidence="2" id="KW-0472">Membrane</keyword>
<dbReference type="Pfam" id="PF07885">
    <property type="entry name" value="Ion_trans_2"/>
    <property type="match status" value="1"/>
</dbReference>
<dbReference type="InterPro" id="IPR003148">
    <property type="entry name" value="RCK_N"/>
</dbReference>
<dbReference type="Pfam" id="PF02080">
    <property type="entry name" value="TrkA_C"/>
    <property type="match status" value="1"/>
</dbReference>
<evidence type="ECO:0000313" key="5">
    <source>
        <dbReference type="EMBL" id="XCN71865.1"/>
    </source>
</evidence>
<feature type="transmembrane region" description="Helical" evidence="2">
    <location>
        <begin position="5"/>
        <end position="24"/>
    </location>
</feature>
<feature type="transmembrane region" description="Helical" evidence="2">
    <location>
        <begin position="30"/>
        <end position="46"/>
    </location>
</feature>
<evidence type="ECO:0000259" key="4">
    <source>
        <dbReference type="PROSITE" id="PS51202"/>
    </source>
</evidence>
<keyword evidence="5" id="KW-0407">Ion channel</keyword>
<protein>
    <submittedName>
        <fullName evidence="5">Potassium channel protein</fullName>
    </submittedName>
</protein>
<reference evidence="5" key="1">
    <citation type="journal article" date="2024" name="Syst. Appl. Microbiol.">
        <title>First single-strain enrichments of Electrothrix cable bacteria, description of E. aestuarii sp. nov. and E. rattekaaiensis sp. nov., and proposal of a cable bacteria taxonomy following the rules of the SeqCode.</title>
        <authorList>
            <person name="Plum-Jensen L.E."/>
            <person name="Schramm A."/>
            <person name="Marshall I.P.G."/>
        </authorList>
    </citation>
    <scope>NUCLEOTIDE SEQUENCE</scope>
    <source>
        <strain evidence="5">Rat1</strain>
    </source>
</reference>
<feature type="transmembrane region" description="Helical" evidence="2">
    <location>
        <begin position="58"/>
        <end position="75"/>
    </location>
</feature>
<feature type="domain" description="RCK N-terminal" evidence="3">
    <location>
        <begin position="104"/>
        <end position="221"/>
    </location>
</feature>
<dbReference type="AlphaFoldDB" id="A0AAU8LRR2"/>
<dbReference type="Pfam" id="PF02254">
    <property type="entry name" value="TrkA_N"/>
    <property type="match status" value="1"/>
</dbReference>
<dbReference type="GO" id="GO:0006813">
    <property type="term" value="P:potassium ion transport"/>
    <property type="evidence" value="ECO:0007669"/>
    <property type="project" value="InterPro"/>
</dbReference>
<comment type="subcellular location">
    <subcellularLocation>
        <location evidence="1">Cell membrane</location>
        <topology evidence="1">Multi-pass membrane protein</topology>
    </subcellularLocation>
</comment>
<feature type="domain" description="RCK C-terminal" evidence="4">
    <location>
        <begin position="241"/>
        <end position="328"/>
    </location>
</feature>
<dbReference type="GO" id="GO:0005886">
    <property type="term" value="C:plasma membrane"/>
    <property type="evidence" value="ECO:0007669"/>
    <property type="project" value="UniProtKB-SubCell"/>
</dbReference>
<dbReference type="InterPro" id="IPR006037">
    <property type="entry name" value="RCK_C"/>
</dbReference>
<dbReference type="Gene3D" id="3.40.50.720">
    <property type="entry name" value="NAD(P)-binding Rossmann-like Domain"/>
    <property type="match status" value="1"/>
</dbReference>
<evidence type="ECO:0000256" key="2">
    <source>
        <dbReference type="SAM" id="Phobius"/>
    </source>
</evidence>
<evidence type="ECO:0000256" key="1">
    <source>
        <dbReference type="ARBA" id="ARBA00004651"/>
    </source>
</evidence>
<organism evidence="5">
    <name type="scientific">Candidatus Electrothrix aestuarii</name>
    <dbReference type="NCBI Taxonomy" id="3062594"/>
    <lineage>
        <taxon>Bacteria</taxon>
        <taxon>Pseudomonadati</taxon>
        <taxon>Thermodesulfobacteriota</taxon>
        <taxon>Desulfobulbia</taxon>
        <taxon>Desulfobulbales</taxon>
        <taxon>Desulfobulbaceae</taxon>
        <taxon>Candidatus Electrothrix</taxon>
    </lineage>
</organism>
<dbReference type="InterPro" id="IPR050721">
    <property type="entry name" value="Trk_Ktr_HKT_K-transport"/>
</dbReference>
<dbReference type="PROSITE" id="PS51202">
    <property type="entry name" value="RCK_C"/>
    <property type="match status" value="1"/>
</dbReference>
<reference evidence="5" key="2">
    <citation type="submission" date="2024-06" db="EMBL/GenBank/DDBJ databases">
        <authorList>
            <person name="Plum-Jensen L.E."/>
            <person name="Schramm A."/>
            <person name="Marshall I.P.G."/>
        </authorList>
    </citation>
    <scope>NUCLEOTIDE SEQUENCE</scope>
    <source>
        <strain evidence="5">Rat1</strain>
    </source>
</reference>
<dbReference type="SUPFAM" id="SSF51735">
    <property type="entry name" value="NAD(P)-binding Rossmann-fold domains"/>
    <property type="match status" value="1"/>
</dbReference>
<gene>
    <name evidence="5" type="ORF">Q3M24_16365</name>
</gene>
<sequence>MRKYILFVGPLLMFLVIGPVGYIFLEGTPFIDGLYLTMITISTVGYGDIVPTTPAGRLFTVLLIFSGVGYVMYMFSQITEAMVEGGLQRFVEKRKMHKKMTRLQDHYIICGFGRIGQEICAILRENYRSFVVIENEDEVIREIDQLGYIVLKGDASDDEVLEQAGIKQARGLVAVVSTDADNLYITLTARGINPGLFILTRSSGTPGVAKKLERAGATKVISPYSIGARRMAQLIVRPTVVDFLDLAMQARELGLCMEELLITEHSSLVDKTLMQSGLRKKYDIIVVAIKRPGMSMIFNPGPDSKIQDGDILIVLGDNQQISALEKTL</sequence>
<dbReference type="SUPFAM" id="SSF116726">
    <property type="entry name" value="TrkA C-terminal domain-like"/>
    <property type="match status" value="1"/>
</dbReference>
<keyword evidence="2" id="KW-0812">Transmembrane</keyword>
<dbReference type="PROSITE" id="PS51201">
    <property type="entry name" value="RCK_N"/>
    <property type="match status" value="1"/>
</dbReference>
<accession>A0AAU8LRR2</accession>
<dbReference type="PANTHER" id="PTHR43833">
    <property type="entry name" value="POTASSIUM CHANNEL PROTEIN 2-RELATED-RELATED"/>
    <property type="match status" value="1"/>
</dbReference>
<evidence type="ECO:0000259" key="3">
    <source>
        <dbReference type="PROSITE" id="PS51201"/>
    </source>
</evidence>
<dbReference type="PANTHER" id="PTHR43833:SF9">
    <property type="entry name" value="POTASSIUM CHANNEL PROTEIN YUGO-RELATED"/>
    <property type="match status" value="1"/>
</dbReference>
<proteinExistence type="predicted"/>
<dbReference type="Gene3D" id="3.30.70.1450">
    <property type="entry name" value="Regulator of K+ conductance, C-terminal domain"/>
    <property type="match status" value="1"/>
</dbReference>
<dbReference type="InterPro" id="IPR013099">
    <property type="entry name" value="K_chnl_dom"/>
</dbReference>
<dbReference type="EMBL" id="CP159373">
    <property type="protein sequence ID" value="XCN71865.1"/>
    <property type="molecule type" value="Genomic_DNA"/>
</dbReference>
<dbReference type="Gene3D" id="1.10.287.70">
    <property type="match status" value="1"/>
</dbReference>
<dbReference type="GO" id="GO:0008324">
    <property type="term" value="F:monoatomic cation transmembrane transporter activity"/>
    <property type="evidence" value="ECO:0007669"/>
    <property type="project" value="InterPro"/>
</dbReference>
<dbReference type="KEGG" id="eaj:Q3M24_16365"/>
<keyword evidence="5" id="KW-0406">Ion transport</keyword>
<keyword evidence="2" id="KW-1133">Transmembrane helix</keyword>
<dbReference type="InterPro" id="IPR036721">
    <property type="entry name" value="RCK_C_sf"/>
</dbReference>
<dbReference type="SUPFAM" id="SSF81324">
    <property type="entry name" value="Voltage-gated potassium channels"/>
    <property type="match status" value="1"/>
</dbReference>
<keyword evidence="5" id="KW-0813">Transport</keyword>
<dbReference type="InterPro" id="IPR036291">
    <property type="entry name" value="NAD(P)-bd_dom_sf"/>
</dbReference>